<sequence>MDTQRIKLGLLSSAIGLLLSAQAFAADVVVTDAGKVHFKGNVVDSPCVVSAGDQGADLTVMLSDVALTQFYGASSSTSAGVAGNHKETFTINMEKCSSADVQNITFTFKGTPDTKDPTVLKNTSIATPAAVDVGIAIFDGATKLSLGTASGVLTIPAGETTGHKDFQADYYTTGTGVTKGAVDAVATFDVTFS</sequence>
<dbReference type="InterPro" id="IPR008966">
    <property type="entry name" value="Adhesion_dom_sf"/>
</dbReference>
<feature type="signal peptide" evidence="5">
    <location>
        <begin position="1"/>
        <end position="25"/>
    </location>
</feature>
<dbReference type="EMBL" id="CP038469">
    <property type="protein sequence ID" value="QBX81211.1"/>
    <property type="molecule type" value="Genomic_DNA"/>
</dbReference>
<dbReference type="PANTHER" id="PTHR33420:SF3">
    <property type="entry name" value="FIMBRIAL SUBUNIT ELFA"/>
    <property type="match status" value="1"/>
</dbReference>
<dbReference type="Pfam" id="PF00419">
    <property type="entry name" value="Fimbrial"/>
    <property type="match status" value="1"/>
</dbReference>
<proteinExistence type="inferred from homology"/>
<dbReference type="InterPro" id="IPR050263">
    <property type="entry name" value="Bact_Fimbrial_Adh_Pro"/>
</dbReference>
<keyword evidence="4" id="KW-0281">Fimbrium</keyword>
<dbReference type="InterPro" id="IPR036937">
    <property type="entry name" value="Adhesion_dom_fimbrial_sf"/>
</dbReference>
<evidence type="ECO:0000259" key="6">
    <source>
        <dbReference type="Pfam" id="PF00419"/>
    </source>
</evidence>
<dbReference type="PANTHER" id="PTHR33420">
    <property type="entry name" value="FIMBRIAL SUBUNIT ELFA-RELATED"/>
    <property type="match status" value="1"/>
</dbReference>
<evidence type="ECO:0000256" key="4">
    <source>
        <dbReference type="ARBA" id="ARBA00023263"/>
    </source>
</evidence>
<protein>
    <submittedName>
        <fullName evidence="7">Type 1 fimbrial protein</fullName>
    </submittedName>
</protein>
<evidence type="ECO:0000313" key="8">
    <source>
        <dbReference type="Proteomes" id="UP000296284"/>
    </source>
</evidence>
<evidence type="ECO:0000256" key="5">
    <source>
        <dbReference type="SAM" id="SignalP"/>
    </source>
</evidence>
<organism evidence="7 8">
    <name type="scientific">Citrobacter tructae</name>
    <dbReference type="NCBI Taxonomy" id="2562449"/>
    <lineage>
        <taxon>Bacteria</taxon>
        <taxon>Pseudomonadati</taxon>
        <taxon>Pseudomonadota</taxon>
        <taxon>Gammaproteobacteria</taxon>
        <taxon>Enterobacterales</taxon>
        <taxon>Enterobacteriaceae</taxon>
        <taxon>Citrobacter</taxon>
    </lineage>
</organism>
<feature type="chain" id="PRO_5045580029" evidence="5">
    <location>
        <begin position="26"/>
        <end position="193"/>
    </location>
</feature>
<dbReference type="RefSeq" id="WP_135323116.1">
    <property type="nucleotide sequence ID" value="NZ_CP038469.1"/>
</dbReference>
<dbReference type="Proteomes" id="UP000296284">
    <property type="component" value="Chromosome"/>
</dbReference>
<evidence type="ECO:0000256" key="2">
    <source>
        <dbReference type="ARBA" id="ARBA00006671"/>
    </source>
</evidence>
<evidence type="ECO:0000256" key="1">
    <source>
        <dbReference type="ARBA" id="ARBA00004561"/>
    </source>
</evidence>
<keyword evidence="8" id="KW-1185">Reference proteome</keyword>
<accession>A0ABX5T857</accession>
<keyword evidence="3 5" id="KW-0732">Signal</keyword>
<evidence type="ECO:0000256" key="3">
    <source>
        <dbReference type="ARBA" id="ARBA00022729"/>
    </source>
</evidence>
<gene>
    <name evidence="7" type="ORF">E4Z61_12900</name>
</gene>
<dbReference type="Gene3D" id="2.60.40.1090">
    <property type="entry name" value="Fimbrial-type adhesion domain"/>
    <property type="match status" value="1"/>
</dbReference>
<comment type="similarity">
    <text evidence="2">Belongs to the fimbrial protein family.</text>
</comment>
<comment type="subcellular location">
    <subcellularLocation>
        <location evidence="1">Fimbrium</location>
    </subcellularLocation>
</comment>
<reference evidence="7 8" key="1">
    <citation type="submission" date="2019-03" db="EMBL/GenBank/DDBJ databases">
        <title>Complete genome sequence of Citrobacter sp. SNU WT2 isolated from diseased rainbow trout.</title>
        <authorList>
            <person name="Oh W.T."/>
            <person name="Park S.C."/>
        </authorList>
    </citation>
    <scope>NUCLEOTIDE SEQUENCE [LARGE SCALE GENOMIC DNA]</scope>
    <source>
        <strain evidence="7 8">SNU WT2</strain>
    </source>
</reference>
<dbReference type="SUPFAM" id="SSF49401">
    <property type="entry name" value="Bacterial adhesins"/>
    <property type="match status" value="1"/>
</dbReference>
<feature type="domain" description="Fimbrial-type adhesion" evidence="6">
    <location>
        <begin position="36"/>
        <end position="192"/>
    </location>
</feature>
<dbReference type="InterPro" id="IPR000259">
    <property type="entry name" value="Adhesion_dom_fimbrial"/>
</dbReference>
<name>A0ABX5T857_9ENTR</name>
<evidence type="ECO:0000313" key="7">
    <source>
        <dbReference type="EMBL" id="QBX81211.1"/>
    </source>
</evidence>